<dbReference type="GO" id="GO:0009266">
    <property type="term" value="P:response to temperature stimulus"/>
    <property type="evidence" value="ECO:0007669"/>
    <property type="project" value="UniProtKB-ARBA"/>
</dbReference>
<evidence type="ECO:0000259" key="14">
    <source>
        <dbReference type="PROSITE" id="PS51195"/>
    </source>
</evidence>
<evidence type="ECO:0000259" key="12">
    <source>
        <dbReference type="PROSITE" id="PS51192"/>
    </source>
</evidence>
<dbReference type="GO" id="GO:0005829">
    <property type="term" value="C:cytosol"/>
    <property type="evidence" value="ECO:0007669"/>
    <property type="project" value="TreeGrafter"/>
</dbReference>
<dbReference type="Gene3D" id="3.40.50.300">
    <property type="entry name" value="P-loop containing nucleotide triphosphate hydrolases"/>
    <property type="match status" value="2"/>
</dbReference>
<feature type="compositionally biased region" description="Gly residues" evidence="11">
    <location>
        <begin position="468"/>
        <end position="477"/>
    </location>
</feature>
<dbReference type="AlphaFoldDB" id="A0A1L3ZZ01"/>
<feature type="short sequence motif" description="Q motif" evidence="10">
    <location>
        <begin position="13"/>
        <end position="41"/>
    </location>
</feature>
<keyword evidence="5" id="KW-0347">Helicase</keyword>
<dbReference type="EMBL" id="CP018221">
    <property type="protein sequence ID" value="API60863.1"/>
    <property type="molecule type" value="Genomic_DNA"/>
</dbReference>
<evidence type="ECO:0000256" key="9">
    <source>
        <dbReference type="ARBA" id="ARBA00074363"/>
    </source>
</evidence>
<proteinExistence type="inferred from homology"/>
<dbReference type="GO" id="GO:0003724">
    <property type="term" value="F:RNA helicase activity"/>
    <property type="evidence" value="ECO:0007669"/>
    <property type="project" value="UniProtKB-EC"/>
</dbReference>
<dbReference type="STRING" id="1921510.BSL82_00460"/>
<dbReference type="RefSeq" id="WP_072598518.1">
    <property type="nucleotide sequence ID" value="NZ_CP018221.1"/>
</dbReference>
<dbReference type="SMART" id="SM00490">
    <property type="entry name" value="HELICc"/>
    <property type="match status" value="1"/>
</dbReference>
<dbReference type="GO" id="GO:0042255">
    <property type="term" value="P:ribosome assembly"/>
    <property type="evidence" value="ECO:0007669"/>
    <property type="project" value="UniProtKB-ARBA"/>
</dbReference>
<comment type="similarity">
    <text evidence="7">Belongs to the DEAD box helicase family.</text>
</comment>
<evidence type="ECO:0000259" key="13">
    <source>
        <dbReference type="PROSITE" id="PS51194"/>
    </source>
</evidence>
<evidence type="ECO:0000256" key="3">
    <source>
        <dbReference type="ARBA" id="ARBA00022741"/>
    </source>
</evidence>
<evidence type="ECO:0000256" key="10">
    <source>
        <dbReference type="PROSITE-ProRule" id="PRU00552"/>
    </source>
</evidence>
<dbReference type="Pfam" id="PF00271">
    <property type="entry name" value="Helicase_C"/>
    <property type="match status" value="1"/>
</dbReference>
<feature type="region of interest" description="Disordered" evidence="11">
    <location>
        <begin position="393"/>
        <end position="477"/>
    </location>
</feature>
<keyword evidence="6" id="KW-0067">ATP-binding</keyword>
<dbReference type="GO" id="GO:0003676">
    <property type="term" value="F:nucleic acid binding"/>
    <property type="evidence" value="ECO:0007669"/>
    <property type="project" value="InterPro"/>
</dbReference>
<dbReference type="PROSITE" id="PS51192">
    <property type="entry name" value="HELICASE_ATP_BIND_1"/>
    <property type="match status" value="1"/>
</dbReference>
<dbReference type="EC" id="3.6.4.13" evidence="1"/>
<dbReference type="Proteomes" id="UP000182063">
    <property type="component" value="Chromosome"/>
</dbReference>
<name>A0A1L3ZZ01_9SPHN</name>
<protein>
    <recommendedName>
        <fullName evidence="9">DEAD-box ATP-dependent RNA helicase RhpA</fullName>
        <ecNumber evidence="1">3.6.4.13</ecNumber>
    </recommendedName>
</protein>
<dbReference type="SUPFAM" id="SSF52540">
    <property type="entry name" value="P-loop containing nucleoside triphosphate hydrolases"/>
    <property type="match status" value="1"/>
</dbReference>
<dbReference type="InterPro" id="IPR011545">
    <property type="entry name" value="DEAD/DEAH_box_helicase_dom"/>
</dbReference>
<reference evidence="16" key="1">
    <citation type="submission" date="2016-11" db="EMBL/GenBank/DDBJ databases">
        <title>Complete Genome Sequence of alachlor-degrading Sphingomonas sp. strain JJ-A5.</title>
        <authorList>
            <person name="Lee H."/>
            <person name="Ka J.-O."/>
        </authorList>
    </citation>
    <scope>NUCLEOTIDE SEQUENCE [LARGE SCALE GENOMIC DNA]</scope>
    <source>
        <strain evidence="16">JJ-A5</strain>
    </source>
</reference>
<dbReference type="GO" id="GO:0005524">
    <property type="term" value="F:ATP binding"/>
    <property type="evidence" value="ECO:0007669"/>
    <property type="project" value="UniProtKB-KW"/>
</dbReference>
<keyword evidence="16" id="KW-1185">Reference proteome</keyword>
<dbReference type="Pfam" id="PF00270">
    <property type="entry name" value="DEAD"/>
    <property type="match status" value="1"/>
</dbReference>
<feature type="domain" description="DEAD-box RNA helicase Q" evidence="14">
    <location>
        <begin position="13"/>
        <end position="41"/>
    </location>
</feature>
<sequence>MRAHARLKDCILKTFSELGLADPIAQALAAEGYETPTPIQAQAIPYVLQGKDLLGIAQTGTGKTAAFALPILDRLAQNPVQRMRHSTRVLVLSPTRELASQIAESFRVYGRNLKMTVATVFGGVPINRQRIMLQSGVDVLVATPGRLLDLIDQRILTLNHVEVLVLDEADQMLDLGFIHALRRIVPMLPKRRQTLFFSATMPKQIAELAARYLTDPVKVAVTPVATTAERIDQRVMFVDQREKQALLNITLADPAIQRVLVFTRTKHGADRVVKHLSAASIQSAAIHGNKSQPQREKALAEFKSGRIKVLVATDIAARGIDIDAVSHVVNFELPNVPEQYVHRIGRTARAGAEGIALSFCADDERPYLRDIEKLTKVRLAQQPLPEGIRAALAAMPKLAPERRDDRPRGDRPHGDRGHRQGERRERHEPKPFGARPAGERGGHRGSNAGGGGGGNGGGGNRSRNGQRRTGGGQRVSA</sequence>
<dbReference type="CDD" id="cd00268">
    <property type="entry name" value="DEADc"/>
    <property type="match status" value="1"/>
</dbReference>
<feature type="compositionally biased region" description="Basic and acidic residues" evidence="11">
    <location>
        <begin position="399"/>
        <end position="430"/>
    </location>
</feature>
<gene>
    <name evidence="15" type="ORF">BSL82_00460</name>
</gene>
<evidence type="ECO:0000256" key="5">
    <source>
        <dbReference type="ARBA" id="ARBA00022806"/>
    </source>
</evidence>
<feature type="domain" description="Helicase C-terminal" evidence="13">
    <location>
        <begin position="230"/>
        <end position="392"/>
    </location>
</feature>
<dbReference type="InterPro" id="IPR027417">
    <property type="entry name" value="P-loop_NTPase"/>
</dbReference>
<dbReference type="SMART" id="SM00487">
    <property type="entry name" value="DEXDc"/>
    <property type="match status" value="1"/>
</dbReference>
<evidence type="ECO:0000256" key="7">
    <source>
        <dbReference type="ARBA" id="ARBA00038437"/>
    </source>
</evidence>
<dbReference type="KEGG" id="sphj:BSL82_00460"/>
<evidence type="ECO:0000313" key="15">
    <source>
        <dbReference type="EMBL" id="API60863.1"/>
    </source>
</evidence>
<dbReference type="PANTHER" id="PTHR47959:SF13">
    <property type="entry name" value="ATP-DEPENDENT RNA HELICASE RHLE"/>
    <property type="match status" value="1"/>
</dbReference>
<keyword evidence="2" id="KW-0963">Cytoplasm</keyword>
<dbReference type="PROSITE" id="PS51195">
    <property type="entry name" value="Q_MOTIF"/>
    <property type="match status" value="1"/>
</dbReference>
<dbReference type="InterPro" id="IPR001650">
    <property type="entry name" value="Helicase_C-like"/>
</dbReference>
<dbReference type="InterPro" id="IPR050079">
    <property type="entry name" value="DEAD_box_RNA_helicase"/>
</dbReference>
<dbReference type="InterPro" id="IPR014001">
    <property type="entry name" value="Helicase_ATP-bd"/>
</dbReference>
<dbReference type="GO" id="GO:0016787">
    <property type="term" value="F:hydrolase activity"/>
    <property type="evidence" value="ECO:0007669"/>
    <property type="project" value="UniProtKB-KW"/>
</dbReference>
<dbReference type="CDD" id="cd18787">
    <property type="entry name" value="SF2_C_DEAD"/>
    <property type="match status" value="1"/>
</dbReference>
<dbReference type="InterPro" id="IPR014014">
    <property type="entry name" value="RNA_helicase_DEAD_Q_motif"/>
</dbReference>
<dbReference type="PROSITE" id="PS51194">
    <property type="entry name" value="HELICASE_CTER"/>
    <property type="match status" value="1"/>
</dbReference>
<dbReference type="FunFam" id="3.40.50.300:FF:000108">
    <property type="entry name" value="ATP-dependent RNA helicase RhlE"/>
    <property type="match status" value="1"/>
</dbReference>
<evidence type="ECO:0000256" key="4">
    <source>
        <dbReference type="ARBA" id="ARBA00022801"/>
    </source>
</evidence>
<evidence type="ECO:0000256" key="11">
    <source>
        <dbReference type="SAM" id="MobiDB-lite"/>
    </source>
</evidence>
<dbReference type="InterPro" id="IPR044742">
    <property type="entry name" value="DEAD/DEAH_RhlB"/>
</dbReference>
<comment type="catalytic activity">
    <reaction evidence="8">
        <text>ATP + H2O = ADP + phosphate + H(+)</text>
        <dbReference type="Rhea" id="RHEA:13065"/>
        <dbReference type="ChEBI" id="CHEBI:15377"/>
        <dbReference type="ChEBI" id="CHEBI:15378"/>
        <dbReference type="ChEBI" id="CHEBI:30616"/>
        <dbReference type="ChEBI" id="CHEBI:43474"/>
        <dbReference type="ChEBI" id="CHEBI:456216"/>
        <dbReference type="EC" id="3.6.4.13"/>
    </reaction>
</comment>
<keyword evidence="3" id="KW-0547">Nucleotide-binding</keyword>
<feature type="compositionally biased region" description="Gly residues" evidence="11">
    <location>
        <begin position="447"/>
        <end position="460"/>
    </location>
</feature>
<dbReference type="PANTHER" id="PTHR47959">
    <property type="entry name" value="ATP-DEPENDENT RNA HELICASE RHLE-RELATED"/>
    <property type="match status" value="1"/>
</dbReference>
<evidence type="ECO:0000256" key="8">
    <source>
        <dbReference type="ARBA" id="ARBA00047984"/>
    </source>
</evidence>
<organism evidence="15 16">
    <name type="scientific">Tardibacter chloracetimidivorans</name>
    <dbReference type="NCBI Taxonomy" id="1921510"/>
    <lineage>
        <taxon>Bacteria</taxon>
        <taxon>Pseudomonadati</taxon>
        <taxon>Pseudomonadota</taxon>
        <taxon>Alphaproteobacteria</taxon>
        <taxon>Sphingomonadales</taxon>
        <taxon>Sphingomonadaceae</taxon>
        <taxon>Tardibacter</taxon>
    </lineage>
</organism>
<keyword evidence="4" id="KW-0378">Hydrolase</keyword>
<evidence type="ECO:0000256" key="6">
    <source>
        <dbReference type="ARBA" id="ARBA00022840"/>
    </source>
</evidence>
<evidence type="ECO:0000313" key="16">
    <source>
        <dbReference type="Proteomes" id="UP000182063"/>
    </source>
</evidence>
<evidence type="ECO:0000256" key="2">
    <source>
        <dbReference type="ARBA" id="ARBA00022490"/>
    </source>
</evidence>
<accession>A0A1L3ZZ01</accession>
<feature type="domain" description="Helicase ATP-binding" evidence="12">
    <location>
        <begin position="44"/>
        <end position="219"/>
    </location>
</feature>
<evidence type="ECO:0000256" key="1">
    <source>
        <dbReference type="ARBA" id="ARBA00012552"/>
    </source>
</evidence>